<reference evidence="1 2" key="1">
    <citation type="submission" date="2014-04" db="EMBL/GenBank/DDBJ databases">
        <title>Draft genome sequence of Photobacterium halotolerans S2753: a solonamide, ngercheumicin and holomycin producer.</title>
        <authorList>
            <person name="Machado H.R."/>
            <person name="Gram L."/>
        </authorList>
    </citation>
    <scope>NUCLEOTIDE SEQUENCE [LARGE SCALE GENOMIC DNA]</scope>
    <source>
        <strain evidence="1 2">S2753</strain>
    </source>
</reference>
<keyword evidence="2" id="KW-1185">Reference proteome</keyword>
<dbReference type="EMBL" id="JMIB01000032">
    <property type="protein sequence ID" value="KDM90378.1"/>
    <property type="molecule type" value="Genomic_DNA"/>
</dbReference>
<sequence length="136" mass="14942">MDETYTSSKSTIHCIEDLDQVFRTSGASAKTWLVFTNKITWPGPEYHLVGGPQEIPARVGIRGIDIEKIAIDISQAFQLASDLLHRTNCGDAFVGAIDLYWPLVAPGLCPEPNYYFTTNCNSIITVGAFTGNTHFS</sequence>
<organism evidence="1 2">
    <name type="scientific">Photobacterium galatheae</name>
    <dbReference type="NCBI Taxonomy" id="1654360"/>
    <lineage>
        <taxon>Bacteria</taxon>
        <taxon>Pseudomonadati</taxon>
        <taxon>Pseudomonadota</taxon>
        <taxon>Gammaproteobacteria</taxon>
        <taxon>Vibrionales</taxon>
        <taxon>Vibrionaceae</taxon>
        <taxon>Photobacterium</taxon>
    </lineage>
</organism>
<accession>A0A066RSK3</accession>
<dbReference type="AlphaFoldDB" id="A0A066RSK3"/>
<name>A0A066RSK3_9GAMM</name>
<evidence type="ECO:0000313" key="1">
    <source>
        <dbReference type="EMBL" id="KDM90378.1"/>
    </source>
</evidence>
<evidence type="ECO:0000313" key="2">
    <source>
        <dbReference type="Proteomes" id="UP000027192"/>
    </source>
</evidence>
<gene>
    <name evidence="1" type="ORF">EA58_16745</name>
</gene>
<dbReference type="Proteomes" id="UP000027192">
    <property type="component" value="Unassembled WGS sequence"/>
</dbReference>
<protein>
    <submittedName>
        <fullName evidence="1">Uncharacterized protein</fullName>
    </submittedName>
</protein>
<proteinExistence type="predicted"/>
<comment type="caution">
    <text evidence="1">The sequence shown here is derived from an EMBL/GenBank/DDBJ whole genome shotgun (WGS) entry which is preliminary data.</text>
</comment>